<proteinExistence type="predicted"/>
<feature type="signal peptide" evidence="1">
    <location>
        <begin position="1"/>
        <end position="29"/>
    </location>
</feature>
<keyword evidence="1" id="KW-0732">Signal</keyword>
<evidence type="ECO:0000259" key="2">
    <source>
        <dbReference type="Pfam" id="PF07833"/>
    </source>
</evidence>
<dbReference type="Proteomes" id="UP001631949">
    <property type="component" value="Unassembled WGS sequence"/>
</dbReference>
<dbReference type="RefSeq" id="WP_408978108.1">
    <property type="nucleotide sequence ID" value="NZ_JBJUVG010000021.1"/>
</dbReference>
<gene>
    <name evidence="3" type="ORF">ACKQTC_08995</name>
</gene>
<keyword evidence="4" id="KW-1185">Reference proteome</keyword>
<evidence type="ECO:0000256" key="1">
    <source>
        <dbReference type="SAM" id="SignalP"/>
    </source>
</evidence>
<sequence length="218" mass="24217">MSDRIKRIAAAVMLASFGVTSVFSPVAMASEGGVNKQATILQGATRAVPTPIRATQTNQVEQAQLKEYAQFIIEAPYYRYIKGDHQRTVGMTGKAYIKEGRTMLPMRFVAYTLGMDVSYDDSTRTATFVNNDNGTNALSLGKLVINIDTGSYRLYNQAGERYALQIDIPKPDNVNGHIYLPISRVAALFGASQGDRDWQNTIVWHDKDRVVNIFKDVK</sequence>
<protein>
    <submittedName>
        <fullName evidence="3">Copper amine oxidase N-terminal domain-containing protein</fullName>
    </submittedName>
</protein>
<accession>A0ABW9H303</accession>
<reference evidence="3 4" key="1">
    <citation type="journal article" date="2016" name="Int. J. Syst. Evol. Microbiol.">
        <title>Peptococcus simiae sp. nov., isolated from rhesus macaque faeces and emended description of the genus Peptococcus.</title>
        <authorList>
            <person name="Shkoporov A.N."/>
            <person name="Efimov B.A."/>
            <person name="Kondova I."/>
            <person name="Ouwerling B."/>
            <person name="Chaplin A.V."/>
            <person name="Shcherbakova V.A."/>
            <person name="Langermans J.A.M."/>
        </authorList>
    </citation>
    <scope>NUCLEOTIDE SEQUENCE [LARGE SCALE GENOMIC DNA]</scope>
    <source>
        <strain evidence="3 4">M108</strain>
    </source>
</reference>
<dbReference type="InterPro" id="IPR012854">
    <property type="entry name" value="Cu_amine_oxidase-like_N"/>
</dbReference>
<dbReference type="InterPro" id="IPR036582">
    <property type="entry name" value="Mao_N_sf"/>
</dbReference>
<dbReference type="Pfam" id="PF07833">
    <property type="entry name" value="Cu_amine_oxidN1"/>
    <property type="match status" value="1"/>
</dbReference>
<evidence type="ECO:0000313" key="4">
    <source>
        <dbReference type="Proteomes" id="UP001631949"/>
    </source>
</evidence>
<comment type="caution">
    <text evidence="3">The sequence shown here is derived from an EMBL/GenBank/DDBJ whole genome shotgun (WGS) entry which is preliminary data.</text>
</comment>
<organism evidence="3 4">
    <name type="scientific">Peptococcus simiae</name>
    <dbReference type="NCBI Taxonomy" id="1643805"/>
    <lineage>
        <taxon>Bacteria</taxon>
        <taxon>Bacillati</taxon>
        <taxon>Bacillota</taxon>
        <taxon>Clostridia</taxon>
        <taxon>Eubacteriales</taxon>
        <taxon>Peptococcaceae</taxon>
        <taxon>Peptococcus</taxon>
    </lineage>
</organism>
<dbReference type="Gene3D" id="3.30.457.10">
    <property type="entry name" value="Copper amine oxidase-like, N-terminal domain"/>
    <property type="match status" value="1"/>
</dbReference>
<dbReference type="EMBL" id="JBJUVG010000021">
    <property type="protein sequence ID" value="MFM9414502.1"/>
    <property type="molecule type" value="Genomic_DNA"/>
</dbReference>
<feature type="domain" description="Copper amine oxidase-like N-terminal" evidence="2">
    <location>
        <begin position="87"/>
        <end position="191"/>
    </location>
</feature>
<name>A0ABW9H303_9FIRM</name>
<feature type="chain" id="PRO_5045813584" evidence="1">
    <location>
        <begin position="30"/>
        <end position="218"/>
    </location>
</feature>
<dbReference type="SUPFAM" id="SSF55383">
    <property type="entry name" value="Copper amine oxidase, domain N"/>
    <property type="match status" value="1"/>
</dbReference>
<evidence type="ECO:0000313" key="3">
    <source>
        <dbReference type="EMBL" id="MFM9414502.1"/>
    </source>
</evidence>